<evidence type="ECO:0000313" key="8">
    <source>
        <dbReference type="EMBL" id="MEI7035327.1"/>
    </source>
</evidence>
<dbReference type="RefSeq" id="WP_336805942.1">
    <property type="nucleotide sequence ID" value="NZ_JBBBNY010000001.1"/>
</dbReference>
<dbReference type="PROSITE" id="PS51007">
    <property type="entry name" value="CYTC"/>
    <property type="match status" value="1"/>
</dbReference>
<evidence type="ECO:0000256" key="5">
    <source>
        <dbReference type="SAM" id="MobiDB-lite"/>
    </source>
</evidence>
<dbReference type="Pfam" id="PF13442">
    <property type="entry name" value="Cytochrome_CBB3"/>
    <property type="match status" value="1"/>
</dbReference>
<feature type="signal peptide" evidence="6">
    <location>
        <begin position="1"/>
        <end position="20"/>
    </location>
</feature>
<evidence type="ECO:0000256" key="1">
    <source>
        <dbReference type="ARBA" id="ARBA00022617"/>
    </source>
</evidence>
<evidence type="ECO:0000256" key="6">
    <source>
        <dbReference type="SAM" id="SignalP"/>
    </source>
</evidence>
<sequence length="222" mass="24013">MSPRLALLAVLLALAGCEQAMHDMYGQPKYKPLQPSPLFADGNSARTPPPGSVPMAQGEAADTASGRHGQMTLPPAPGPALPPDAQGRSLARGEVGERRYANPLPLTASLLQRGRERYDIYCAPCHGLAGNGDGMIARRGFPAPPSYHTDRLRNASDSHFYQVISNGYGVMYPYADRIAPPDRWAIVAYIRALQLSQHAPRDRLTPQDLARLPVTPDNGGRR</sequence>
<keyword evidence="1 4" id="KW-0349">Heme</keyword>
<evidence type="ECO:0000259" key="7">
    <source>
        <dbReference type="PROSITE" id="PS51007"/>
    </source>
</evidence>
<dbReference type="SUPFAM" id="SSF46626">
    <property type="entry name" value="Cytochrome c"/>
    <property type="match status" value="1"/>
</dbReference>
<comment type="caution">
    <text evidence="8">The sequence shown here is derived from an EMBL/GenBank/DDBJ whole genome shotgun (WGS) entry which is preliminary data.</text>
</comment>
<gene>
    <name evidence="8" type="ORF">WAT24_00990</name>
</gene>
<keyword evidence="9" id="KW-1185">Reference proteome</keyword>
<keyword evidence="6" id="KW-0732">Signal</keyword>
<dbReference type="PANTHER" id="PTHR40394">
    <property type="entry name" value="LIPOPROTEIN-RELATED"/>
    <property type="match status" value="1"/>
</dbReference>
<evidence type="ECO:0000313" key="9">
    <source>
        <dbReference type="Proteomes" id="UP001381174"/>
    </source>
</evidence>
<dbReference type="PROSITE" id="PS51257">
    <property type="entry name" value="PROKAR_LIPOPROTEIN"/>
    <property type="match status" value="1"/>
</dbReference>
<keyword evidence="2 4" id="KW-0479">Metal-binding</keyword>
<dbReference type="PANTHER" id="PTHR40394:SF2">
    <property type="entry name" value="QUINOL:CYTOCHROME C OXIDOREDUCTASE MEMBRANE PROTEIN"/>
    <property type="match status" value="1"/>
</dbReference>
<evidence type="ECO:0000256" key="3">
    <source>
        <dbReference type="ARBA" id="ARBA00023004"/>
    </source>
</evidence>
<name>A0ABU8J8D4_9GAMM</name>
<feature type="domain" description="Cytochrome c" evidence="7">
    <location>
        <begin position="109"/>
        <end position="194"/>
    </location>
</feature>
<dbReference type="InterPro" id="IPR036909">
    <property type="entry name" value="Cyt_c-like_dom_sf"/>
</dbReference>
<dbReference type="EMBL" id="JBBBNY010000001">
    <property type="protein sequence ID" value="MEI7035327.1"/>
    <property type="molecule type" value="Genomic_DNA"/>
</dbReference>
<protein>
    <submittedName>
        <fullName evidence="8">Cytochrome c</fullName>
    </submittedName>
</protein>
<accession>A0ABU8J8D4</accession>
<feature type="chain" id="PRO_5046512883" evidence="6">
    <location>
        <begin position="21"/>
        <end position="222"/>
    </location>
</feature>
<keyword evidence="3 4" id="KW-0408">Iron</keyword>
<evidence type="ECO:0000256" key="2">
    <source>
        <dbReference type="ARBA" id="ARBA00022723"/>
    </source>
</evidence>
<feature type="region of interest" description="Disordered" evidence="5">
    <location>
        <begin position="32"/>
        <end position="88"/>
    </location>
</feature>
<proteinExistence type="predicted"/>
<dbReference type="Proteomes" id="UP001381174">
    <property type="component" value="Unassembled WGS sequence"/>
</dbReference>
<dbReference type="Gene3D" id="1.10.760.10">
    <property type="entry name" value="Cytochrome c-like domain"/>
    <property type="match status" value="1"/>
</dbReference>
<dbReference type="InterPro" id="IPR009056">
    <property type="entry name" value="Cyt_c-like_dom"/>
</dbReference>
<reference evidence="8 9" key="1">
    <citation type="journal article" date="2014" name="Int. J. Syst. Evol. Microbiol.">
        <title>Fulvimonas yonginensis sp. nov., isolated from greenhouse soil, and emended description of the genus Fulvimonas.</title>
        <authorList>
            <person name="Ahn J.H."/>
            <person name="Kim S.J."/>
            <person name="Weon H.Y."/>
            <person name="Hong S.B."/>
            <person name="Seok S.J."/>
            <person name="Kwon S.W."/>
        </authorList>
    </citation>
    <scope>NUCLEOTIDE SEQUENCE [LARGE SCALE GENOMIC DNA]</scope>
    <source>
        <strain evidence="8 9">KACC 16952</strain>
    </source>
</reference>
<evidence type="ECO:0000256" key="4">
    <source>
        <dbReference type="PROSITE-ProRule" id="PRU00433"/>
    </source>
</evidence>
<organism evidence="8 9">
    <name type="scientific">Fulvimonas yonginensis</name>
    <dbReference type="NCBI Taxonomy" id="1495200"/>
    <lineage>
        <taxon>Bacteria</taxon>
        <taxon>Pseudomonadati</taxon>
        <taxon>Pseudomonadota</taxon>
        <taxon>Gammaproteobacteria</taxon>
        <taxon>Lysobacterales</taxon>
        <taxon>Rhodanobacteraceae</taxon>
        <taxon>Fulvimonas</taxon>
    </lineage>
</organism>